<dbReference type="EMBL" id="VDMD01000003">
    <property type="protein sequence ID" value="TRM67023.1"/>
    <property type="molecule type" value="Genomic_DNA"/>
</dbReference>
<dbReference type="AlphaFoldDB" id="A0A550CQE4"/>
<dbReference type="Gene3D" id="2.130.10.30">
    <property type="entry name" value="Regulator of chromosome condensation 1/beta-lactamase-inhibitor protein II"/>
    <property type="match status" value="2"/>
</dbReference>
<keyword evidence="3" id="KW-1185">Reference proteome</keyword>
<dbReference type="PROSITE" id="PS50012">
    <property type="entry name" value="RCC1_3"/>
    <property type="match status" value="4"/>
</dbReference>
<feature type="repeat" description="RCC1" evidence="1">
    <location>
        <begin position="195"/>
        <end position="252"/>
    </location>
</feature>
<dbReference type="Proteomes" id="UP000320762">
    <property type="component" value="Unassembled WGS sequence"/>
</dbReference>
<dbReference type="InterPro" id="IPR009091">
    <property type="entry name" value="RCC1/BLIP-II"/>
</dbReference>
<feature type="repeat" description="RCC1" evidence="1">
    <location>
        <begin position="4"/>
        <end position="61"/>
    </location>
</feature>
<feature type="repeat" description="RCC1" evidence="1">
    <location>
        <begin position="293"/>
        <end position="347"/>
    </location>
</feature>
<dbReference type="PANTHER" id="PTHR45982:SF1">
    <property type="entry name" value="REGULATOR OF CHROMOSOME CONDENSATION"/>
    <property type="match status" value="1"/>
</dbReference>
<evidence type="ECO:0000313" key="2">
    <source>
        <dbReference type="EMBL" id="TRM67023.1"/>
    </source>
</evidence>
<comment type="caution">
    <text evidence="2">The sequence shown here is derived from an EMBL/GenBank/DDBJ whole genome shotgun (WGS) entry which is preliminary data.</text>
</comment>
<reference evidence="2 3" key="1">
    <citation type="journal article" date="2019" name="New Phytol.">
        <title>Comparative genomics reveals unique wood-decay strategies and fruiting body development in the Schizophyllaceae.</title>
        <authorList>
            <person name="Almasi E."/>
            <person name="Sahu N."/>
            <person name="Krizsan K."/>
            <person name="Balint B."/>
            <person name="Kovacs G.M."/>
            <person name="Kiss B."/>
            <person name="Cseklye J."/>
            <person name="Drula E."/>
            <person name="Henrissat B."/>
            <person name="Nagy I."/>
            <person name="Chovatia M."/>
            <person name="Adam C."/>
            <person name="LaButti K."/>
            <person name="Lipzen A."/>
            <person name="Riley R."/>
            <person name="Grigoriev I.V."/>
            <person name="Nagy L.G."/>
        </authorList>
    </citation>
    <scope>NUCLEOTIDE SEQUENCE [LARGE SCALE GENOMIC DNA]</scope>
    <source>
        <strain evidence="2 3">NL-1724</strain>
    </source>
</reference>
<dbReference type="InterPro" id="IPR051553">
    <property type="entry name" value="Ran_GTPase-activating"/>
</dbReference>
<evidence type="ECO:0000256" key="1">
    <source>
        <dbReference type="PROSITE-ProRule" id="PRU00235"/>
    </source>
</evidence>
<dbReference type="InterPro" id="IPR000408">
    <property type="entry name" value="Reg_chr_condens"/>
</dbReference>
<dbReference type="PANTHER" id="PTHR45982">
    <property type="entry name" value="REGULATOR OF CHROMOSOME CONDENSATION"/>
    <property type="match status" value="1"/>
</dbReference>
<dbReference type="PRINTS" id="PR00633">
    <property type="entry name" value="RCCNDNSATION"/>
</dbReference>
<dbReference type="STRING" id="97359.A0A550CQE4"/>
<organism evidence="2 3">
    <name type="scientific">Schizophyllum amplum</name>
    <dbReference type="NCBI Taxonomy" id="97359"/>
    <lineage>
        <taxon>Eukaryota</taxon>
        <taxon>Fungi</taxon>
        <taxon>Dikarya</taxon>
        <taxon>Basidiomycota</taxon>
        <taxon>Agaricomycotina</taxon>
        <taxon>Agaricomycetes</taxon>
        <taxon>Agaricomycetidae</taxon>
        <taxon>Agaricales</taxon>
        <taxon>Schizophyllaceae</taxon>
        <taxon>Schizophyllum</taxon>
    </lineage>
</organism>
<feature type="repeat" description="RCC1" evidence="1">
    <location>
        <begin position="354"/>
        <end position="407"/>
    </location>
</feature>
<evidence type="ECO:0000313" key="3">
    <source>
        <dbReference type="Proteomes" id="UP000320762"/>
    </source>
</evidence>
<sequence>MAHATLLAAGSNACGQLGNGSTEDSRIFQPASFTGHPTGDLPEVPLDLSSGANHTLVLLRADPNFSELWGSGDGTAGQMGPNIKSSTAVFTPILLRGLEGRYCRLIQASWQTSYAVYTAEGQPDVLISMGADDFGDLGVGKQKKGNSAGYHIVNLDQLLEDIDRSTVRVDWLAAGPHHVVLRLSAAHRNASHRKAFIIGWGACRHGQLGNITFEGKPPAFVDTPRIILIDEPSDPIEKCAIGHHHTVLLRRSGRISCLGSNRKSQISGMDDRTNVEAVGCTWHGTYAVDSLDGSIHGSGSNIHGQLGQGTTAPETSMPSLVRLPPSSTHRLKELSCGSEHILAKLQRTNGPARTEVWGWGWNEHGNLGTGGLEDVLAPAKIWPPEGAETREILGIWCGLATSWIATV</sequence>
<dbReference type="OrthoDB" id="5370059at2759"/>
<protein>
    <submittedName>
        <fullName evidence="2">Regulator of chromosome condensation 1/beta-lactamase-inhibitor protein II</fullName>
    </submittedName>
</protein>
<name>A0A550CQE4_9AGAR</name>
<proteinExistence type="predicted"/>
<gene>
    <name evidence="2" type="ORF">BD626DRAFT_535044</name>
</gene>
<dbReference type="Pfam" id="PF00415">
    <property type="entry name" value="RCC1"/>
    <property type="match status" value="2"/>
</dbReference>
<dbReference type="SUPFAM" id="SSF50985">
    <property type="entry name" value="RCC1/BLIP-II"/>
    <property type="match status" value="1"/>
</dbReference>
<accession>A0A550CQE4</accession>